<keyword evidence="7" id="KW-1185">Reference proteome</keyword>
<dbReference type="InterPro" id="IPR011057">
    <property type="entry name" value="Mss4-like_sf"/>
</dbReference>
<evidence type="ECO:0000256" key="4">
    <source>
        <dbReference type="ARBA" id="ARBA00023239"/>
    </source>
</evidence>
<dbReference type="GO" id="GO:0016846">
    <property type="term" value="F:carbon-sulfur lyase activity"/>
    <property type="evidence" value="ECO:0007669"/>
    <property type="project" value="InterPro"/>
</dbReference>
<evidence type="ECO:0000256" key="3">
    <source>
        <dbReference type="ARBA" id="ARBA00022833"/>
    </source>
</evidence>
<keyword evidence="3" id="KW-0862">Zinc</keyword>
<dbReference type="Pfam" id="PF04828">
    <property type="entry name" value="GFA"/>
    <property type="match status" value="1"/>
</dbReference>
<organism evidence="6 7">
    <name type="scientific">Roridomyces roridus</name>
    <dbReference type="NCBI Taxonomy" id="1738132"/>
    <lineage>
        <taxon>Eukaryota</taxon>
        <taxon>Fungi</taxon>
        <taxon>Dikarya</taxon>
        <taxon>Basidiomycota</taxon>
        <taxon>Agaricomycotina</taxon>
        <taxon>Agaricomycetes</taxon>
        <taxon>Agaricomycetidae</taxon>
        <taxon>Agaricales</taxon>
        <taxon>Marasmiineae</taxon>
        <taxon>Mycenaceae</taxon>
        <taxon>Roridomyces</taxon>
    </lineage>
</organism>
<dbReference type="GO" id="GO:0046872">
    <property type="term" value="F:metal ion binding"/>
    <property type="evidence" value="ECO:0007669"/>
    <property type="project" value="UniProtKB-KW"/>
</dbReference>
<dbReference type="PROSITE" id="PS51891">
    <property type="entry name" value="CENP_V_GFA"/>
    <property type="match status" value="1"/>
</dbReference>
<gene>
    <name evidence="6" type="ORF">FB45DRAFT_921568</name>
</gene>
<evidence type="ECO:0000259" key="5">
    <source>
        <dbReference type="PROSITE" id="PS51891"/>
    </source>
</evidence>
<evidence type="ECO:0000256" key="1">
    <source>
        <dbReference type="ARBA" id="ARBA00005495"/>
    </source>
</evidence>
<evidence type="ECO:0000313" key="6">
    <source>
        <dbReference type="EMBL" id="KAJ7625488.1"/>
    </source>
</evidence>
<dbReference type="EMBL" id="JARKIF010000012">
    <property type="protein sequence ID" value="KAJ7625488.1"/>
    <property type="molecule type" value="Genomic_DNA"/>
</dbReference>
<dbReference type="InterPro" id="IPR006913">
    <property type="entry name" value="CENP-V/GFA"/>
</dbReference>
<dbReference type="AlphaFoldDB" id="A0AAD7BME6"/>
<proteinExistence type="inferred from homology"/>
<evidence type="ECO:0000256" key="2">
    <source>
        <dbReference type="ARBA" id="ARBA00022723"/>
    </source>
</evidence>
<keyword evidence="2" id="KW-0479">Metal-binding</keyword>
<protein>
    <submittedName>
        <fullName evidence="6">Mss4-like protein</fullName>
    </submittedName>
</protein>
<feature type="domain" description="CENP-V/GFA" evidence="5">
    <location>
        <begin position="5"/>
        <end position="112"/>
    </location>
</feature>
<comment type="similarity">
    <text evidence="1">Belongs to the Gfa family.</text>
</comment>
<accession>A0AAD7BME6</accession>
<keyword evidence="4" id="KW-0456">Lyase</keyword>
<name>A0AAD7BME6_9AGAR</name>
<comment type="caution">
    <text evidence="6">The sequence shown here is derived from an EMBL/GenBank/DDBJ whole genome shotgun (WGS) entry which is preliminary data.</text>
</comment>
<dbReference type="Gene3D" id="3.90.1590.10">
    <property type="entry name" value="glutathione-dependent formaldehyde- activating enzyme (gfa)"/>
    <property type="match status" value="1"/>
</dbReference>
<dbReference type="PANTHER" id="PTHR33337:SF39">
    <property type="entry name" value="DUF636 DOMAIN PROTEIN (AFU_ORTHOLOGUE AFUA_6G11530)"/>
    <property type="match status" value="1"/>
</dbReference>
<sequence>MSVKRLGSCLCQKVRFTVTGNPYSYAVCHCSNCKKSAGSAFMTNAFFNPANVAVTEGQEFVRQYQDKATTRGETITRSFCSQCGSSLFLSSPTKTDWITVCPTAVDDPHEWVPRRESFPDSKFPWVTALHIEAKPKPKL</sequence>
<evidence type="ECO:0000313" key="7">
    <source>
        <dbReference type="Proteomes" id="UP001221142"/>
    </source>
</evidence>
<dbReference type="PANTHER" id="PTHR33337">
    <property type="entry name" value="GFA DOMAIN-CONTAINING PROTEIN"/>
    <property type="match status" value="1"/>
</dbReference>
<dbReference type="SUPFAM" id="SSF51316">
    <property type="entry name" value="Mss4-like"/>
    <property type="match status" value="1"/>
</dbReference>
<reference evidence="6" key="1">
    <citation type="submission" date="2023-03" db="EMBL/GenBank/DDBJ databases">
        <title>Massive genome expansion in bonnet fungi (Mycena s.s.) driven by repeated elements and novel gene families across ecological guilds.</title>
        <authorList>
            <consortium name="Lawrence Berkeley National Laboratory"/>
            <person name="Harder C.B."/>
            <person name="Miyauchi S."/>
            <person name="Viragh M."/>
            <person name="Kuo A."/>
            <person name="Thoen E."/>
            <person name="Andreopoulos B."/>
            <person name="Lu D."/>
            <person name="Skrede I."/>
            <person name="Drula E."/>
            <person name="Henrissat B."/>
            <person name="Morin E."/>
            <person name="Kohler A."/>
            <person name="Barry K."/>
            <person name="LaButti K."/>
            <person name="Morin E."/>
            <person name="Salamov A."/>
            <person name="Lipzen A."/>
            <person name="Mereny Z."/>
            <person name="Hegedus B."/>
            <person name="Baldrian P."/>
            <person name="Stursova M."/>
            <person name="Weitz H."/>
            <person name="Taylor A."/>
            <person name="Grigoriev I.V."/>
            <person name="Nagy L.G."/>
            <person name="Martin F."/>
            <person name="Kauserud H."/>
        </authorList>
    </citation>
    <scope>NUCLEOTIDE SEQUENCE</scope>
    <source>
        <strain evidence="6">9284</strain>
    </source>
</reference>
<dbReference type="Proteomes" id="UP001221142">
    <property type="component" value="Unassembled WGS sequence"/>
</dbReference>